<organism evidence="2 3">
    <name type="scientific">Pseudomonas abyssi</name>
    <dbReference type="NCBI Taxonomy" id="170540"/>
    <lineage>
        <taxon>Bacteria</taxon>
        <taxon>Pseudomonadati</taxon>
        <taxon>Pseudomonadota</taxon>
        <taxon>Gammaproteobacteria</taxon>
        <taxon>Pseudomonadales</taxon>
        <taxon>Pseudomonadaceae</taxon>
        <taxon>Pseudomonas</taxon>
    </lineage>
</organism>
<sequence length="100" mass="10855">MRTRLLVWLPFLIGVLLIAVVMVDLAQFQRGAIEARAMLLREGPLLLAGLLFALGNVACGVYWAWRQQWALAAKAVANSLLFLVCMCIGGAMGAAYFNAT</sequence>
<accession>A0A2A3MMW3</accession>
<feature type="transmembrane region" description="Helical" evidence="1">
    <location>
        <begin position="77"/>
        <end position="97"/>
    </location>
</feature>
<dbReference type="AlphaFoldDB" id="A0A2A3MMW3"/>
<dbReference type="Proteomes" id="UP000242313">
    <property type="component" value="Unassembled WGS sequence"/>
</dbReference>
<evidence type="ECO:0000313" key="2">
    <source>
        <dbReference type="EMBL" id="PBK06067.1"/>
    </source>
</evidence>
<feature type="transmembrane region" description="Helical" evidence="1">
    <location>
        <begin position="45"/>
        <end position="65"/>
    </location>
</feature>
<feature type="transmembrane region" description="Helical" evidence="1">
    <location>
        <begin position="6"/>
        <end position="25"/>
    </location>
</feature>
<gene>
    <name evidence="2" type="ORF">CNQ84_01460</name>
</gene>
<protein>
    <submittedName>
        <fullName evidence="2">Uncharacterized protein</fullName>
    </submittedName>
</protein>
<dbReference type="EMBL" id="NTMR01000002">
    <property type="protein sequence ID" value="PBK06067.1"/>
    <property type="molecule type" value="Genomic_DNA"/>
</dbReference>
<keyword evidence="1" id="KW-1133">Transmembrane helix</keyword>
<reference evidence="2 3" key="1">
    <citation type="submission" date="2017-09" db="EMBL/GenBank/DDBJ databases">
        <title>Pseudomonas abyssi sp. nov. isolated from Abyssopelagic Water.</title>
        <authorList>
            <person name="Wei Y."/>
        </authorList>
    </citation>
    <scope>NUCLEOTIDE SEQUENCE [LARGE SCALE GENOMIC DNA]</scope>
    <source>
        <strain evidence="2 3">MT5</strain>
    </source>
</reference>
<comment type="caution">
    <text evidence="2">The sequence shown here is derived from an EMBL/GenBank/DDBJ whole genome shotgun (WGS) entry which is preliminary data.</text>
</comment>
<keyword evidence="1" id="KW-0472">Membrane</keyword>
<keyword evidence="3" id="KW-1185">Reference proteome</keyword>
<name>A0A2A3MMW3_9PSED</name>
<evidence type="ECO:0000313" key="3">
    <source>
        <dbReference type="Proteomes" id="UP000242313"/>
    </source>
</evidence>
<evidence type="ECO:0000256" key="1">
    <source>
        <dbReference type="SAM" id="Phobius"/>
    </source>
</evidence>
<keyword evidence="1" id="KW-0812">Transmembrane</keyword>
<dbReference type="RefSeq" id="WP_096003137.1">
    <property type="nucleotide sequence ID" value="NZ_NTMR01000002.1"/>
</dbReference>
<proteinExistence type="predicted"/>